<reference evidence="2 3" key="1">
    <citation type="submission" date="2009-11" db="EMBL/GenBank/DDBJ databases">
        <title>Annotation of Allomyces macrogynus ATCC 38327.</title>
        <authorList>
            <consortium name="The Broad Institute Genome Sequencing Platform"/>
            <person name="Russ C."/>
            <person name="Cuomo C."/>
            <person name="Burger G."/>
            <person name="Gray M.W."/>
            <person name="Holland P.W.H."/>
            <person name="King N."/>
            <person name="Lang F.B.F."/>
            <person name="Roger A.J."/>
            <person name="Ruiz-Trillo I."/>
            <person name="Young S.K."/>
            <person name="Zeng Q."/>
            <person name="Gargeya S."/>
            <person name="Fitzgerald M."/>
            <person name="Haas B."/>
            <person name="Abouelleil A."/>
            <person name="Alvarado L."/>
            <person name="Arachchi H.M."/>
            <person name="Berlin A."/>
            <person name="Chapman S.B."/>
            <person name="Gearin G."/>
            <person name="Goldberg J."/>
            <person name="Griggs A."/>
            <person name="Gujja S."/>
            <person name="Hansen M."/>
            <person name="Heiman D."/>
            <person name="Howarth C."/>
            <person name="Larimer J."/>
            <person name="Lui A."/>
            <person name="MacDonald P.J.P."/>
            <person name="McCowen C."/>
            <person name="Montmayeur A."/>
            <person name="Murphy C."/>
            <person name="Neiman D."/>
            <person name="Pearson M."/>
            <person name="Priest M."/>
            <person name="Roberts A."/>
            <person name="Saif S."/>
            <person name="Shea T."/>
            <person name="Sisk P."/>
            <person name="Stolte C."/>
            <person name="Sykes S."/>
            <person name="Wortman J."/>
            <person name="Nusbaum C."/>
            <person name="Birren B."/>
        </authorList>
    </citation>
    <scope>NUCLEOTIDE SEQUENCE [LARGE SCALE GENOMIC DNA]</scope>
    <source>
        <strain evidence="2 3">ATCC 38327</strain>
    </source>
</reference>
<evidence type="ECO:0000256" key="1">
    <source>
        <dbReference type="SAM" id="MobiDB-lite"/>
    </source>
</evidence>
<name>A0A0L0S4C2_ALLM3</name>
<accession>A0A0L0S4C2</accession>
<evidence type="ECO:0000313" key="2">
    <source>
        <dbReference type="EMBL" id="KNE57246.1"/>
    </source>
</evidence>
<feature type="region of interest" description="Disordered" evidence="1">
    <location>
        <begin position="1"/>
        <end position="26"/>
    </location>
</feature>
<gene>
    <name evidence="2" type="ORF">AMAG_02979</name>
</gene>
<reference evidence="3" key="2">
    <citation type="submission" date="2009-11" db="EMBL/GenBank/DDBJ databases">
        <title>The Genome Sequence of Allomyces macrogynus strain ATCC 38327.</title>
        <authorList>
            <consortium name="The Broad Institute Genome Sequencing Platform"/>
            <person name="Russ C."/>
            <person name="Cuomo C."/>
            <person name="Shea T."/>
            <person name="Young S.K."/>
            <person name="Zeng Q."/>
            <person name="Koehrsen M."/>
            <person name="Haas B."/>
            <person name="Borodovsky M."/>
            <person name="Guigo R."/>
            <person name="Alvarado L."/>
            <person name="Berlin A."/>
            <person name="Borenstein D."/>
            <person name="Chen Z."/>
            <person name="Engels R."/>
            <person name="Freedman E."/>
            <person name="Gellesch M."/>
            <person name="Goldberg J."/>
            <person name="Griggs A."/>
            <person name="Gujja S."/>
            <person name="Heiman D."/>
            <person name="Hepburn T."/>
            <person name="Howarth C."/>
            <person name="Jen D."/>
            <person name="Larson L."/>
            <person name="Lewis B."/>
            <person name="Mehta T."/>
            <person name="Park D."/>
            <person name="Pearson M."/>
            <person name="Roberts A."/>
            <person name="Saif S."/>
            <person name="Shenoy N."/>
            <person name="Sisk P."/>
            <person name="Stolte C."/>
            <person name="Sykes S."/>
            <person name="Walk T."/>
            <person name="White J."/>
            <person name="Yandava C."/>
            <person name="Burger G."/>
            <person name="Gray M.W."/>
            <person name="Holland P.W.H."/>
            <person name="King N."/>
            <person name="Lang F.B.F."/>
            <person name="Roger A.J."/>
            <person name="Ruiz-Trillo I."/>
            <person name="Lander E."/>
            <person name="Nusbaum C."/>
        </authorList>
    </citation>
    <scope>NUCLEOTIDE SEQUENCE [LARGE SCALE GENOMIC DNA]</scope>
    <source>
        <strain evidence="3">ATCC 38327</strain>
    </source>
</reference>
<protein>
    <submittedName>
        <fullName evidence="2">Uncharacterized protein</fullName>
    </submittedName>
</protein>
<dbReference type="Proteomes" id="UP000054350">
    <property type="component" value="Unassembled WGS sequence"/>
</dbReference>
<feature type="compositionally biased region" description="Low complexity" evidence="1">
    <location>
        <begin position="1"/>
        <end position="15"/>
    </location>
</feature>
<dbReference type="Pfam" id="PF10175">
    <property type="entry name" value="MPP6"/>
    <property type="match status" value="1"/>
</dbReference>
<feature type="compositionally biased region" description="Basic and acidic residues" evidence="1">
    <location>
        <begin position="16"/>
        <end position="26"/>
    </location>
</feature>
<proteinExistence type="predicted"/>
<sequence>MSSASSAKPTAAAAAADKKRPGSDKLLKMKFMQRALQAELIEQRKEDEDRTAREAKWTLAKSAVKPKFIVEYSSSYADFPTSSRAPLPGRRSVGAPAPAPAPEEAKVVVVDATMEEEEASAAPNPASKYAPKTKAAAKLLAGPTKRKSQEGGDAAGAPARKRRSQPGDSKNSA</sequence>
<dbReference type="OrthoDB" id="5587358at2759"/>
<evidence type="ECO:0000313" key="3">
    <source>
        <dbReference type="Proteomes" id="UP000054350"/>
    </source>
</evidence>
<dbReference type="EMBL" id="GG745331">
    <property type="protein sequence ID" value="KNE57246.1"/>
    <property type="molecule type" value="Genomic_DNA"/>
</dbReference>
<dbReference type="AlphaFoldDB" id="A0A0L0S4C2"/>
<organism evidence="2 3">
    <name type="scientific">Allomyces macrogynus (strain ATCC 38327)</name>
    <name type="common">Allomyces javanicus var. macrogynus</name>
    <dbReference type="NCBI Taxonomy" id="578462"/>
    <lineage>
        <taxon>Eukaryota</taxon>
        <taxon>Fungi</taxon>
        <taxon>Fungi incertae sedis</taxon>
        <taxon>Blastocladiomycota</taxon>
        <taxon>Blastocladiomycetes</taxon>
        <taxon>Blastocladiales</taxon>
        <taxon>Blastocladiaceae</taxon>
        <taxon>Allomyces</taxon>
    </lineage>
</organism>
<feature type="compositionally biased region" description="Low complexity" evidence="1">
    <location>
        <begin position="120"/>
        <end position="143"/>
    </location>
</feature>
<dbReference type="VEuPathDB" id="FungiDB:AMAG_02979"/>
<keyword evidence="3" id="KW-1185">Reference proteome</keyword>
<feature type="region of interest" description="Disordered" evidence="1">
    <location>
        <begin position="78"/>
        <end position="173"/>
    </location>
</feature>